<dbReference type="AlphaFoldDB" id="A0A9P8ZVD9"/>
<evidence type="ECO:0000313" key="1">
    <source>
        <dbReference type="EMBL" id="KAH6651871.1"/>
    </source>
</evidence>
<proteinExistence type="predicted"/>
<gene>
    <name evidence="1" type="ORF">BKA67DRAFT_340408</name>
</gene>
<dbReference type="GeneID" id="70125192"/>
<reference evidence="1" key="1">
    <citation type="journal article" date="2021" name="Nat. Commun.">
        <title>Genetic determinants of endophytism in the Arabidopsis root mycobiome.</title>
        <authorList>
            <person name="Mesny F."/>
            <person name="Miyauchi S."/>
            <person name="Thiergart T."/>
            <person name="Pickel B."/>
            <person name="Atanasova L."/>
            <person name="Karlsson M."/>
            <person name="Huettel B."/>
            <person name="Barry K.W."/>
            <person name="Haridas S."/>
            <person name="Chen C."/>
            <person name="Bauer D."/>
            <person name="Andreopoulos W."/>
            <person name="Pangilinan J."/>
            <person name="LaButti K."/>
            <person name="Riley R."/>
            <person name="Lipzen A."/>
            <person name="Clum A."/>
            <person name="Drula E."/>
            <person name="Henrissat B."/>
            <person name="Kohler A."/>
            <person name="Grigoriev I.V."/>
            <person name="Martin F.M."/>
            <person name="Hacquard S."/>
        </authorList>
    </citation>
    <scope>NUCLEOTIDE SEQUENCE</scope>
    <source>
        <strain evidence="1">MPI-SDFR-AT-0073</strain>
    </source>
</reference>
<dbReference type="Proteomes" id="UP000758603">
    <property type="component" value="Unassembled WGS sequence"/>
</dbReference>
<keyword evidence="2" id="KW-1185">Reference proteome</keyword>
<dbReference type="RefSeq" id="XP_045956149.1">
    <property type="nucleotide sequence ID" value="XM_046096299.1"/>
</dbReference>
<accession>A0A9P8ZVD9</accession>
<protein>
    <submittedName>
        <fullName evidence="1">Uncharacterized protein</fullName>
    </submittedName>
</protein>
<organism evidence="1 2">
    <name type="scientific">Truncatella angustata</name>
    <dbReference type="NCBI Taxonomy" id="152316"/>
    <lineage>
        <taxon>Eukaryota</taxon>
        <taxon>Fungi</taxon>
        <taxon>Dikarya</taxon>
        <taxon>Ascomycota</taxon>
        <taxon>Pezizomycotina</taxon>
        <taxon>Sordariomycetes</taxon>
        <taxon>Xylariomycetidae</taxon>
        <taxon>Amphisphaeriales</taxon>
        <taxon>Sporocadaceae</taxon>
        <taxon>Truncatella</taxon>
    </lineage>
</organism>
<sequence>MQPFKHLLFPQDTSSLVTYHSNCTMDRTHAPRPGELGEYRISGNFKSSIAAIVPIPERLRYVAKAARHAGPEDKTIRTVFEAPDETMKLAQLPDDDQMSMCHNQIKSAIRTHWYCTVPWSQDDSRLAFCGIDLMVFEYVAYAHVASVPCNTKGRIILSRFSYTWQSLIGTSKKMSRRPQMASSPLCVDYGTFVLDEGSIIKPGHGNLWVNMHAFMARFFNAKADDGTYVVCACVKSCLRRSTDKRETDLCA</sequence>
<dbReference type="EMBL" id="JAGPXC010000006">
    <property type="protein sequence ID" value="KAH6651871.1"/>
    <property type="molecule type" value="Genomic_DNA"/>
</dbReference>
<evidence type="ECO:0000313" key="2">
    <source>
        <dbReference type="Proteomes" id="UP000758603"/>
    </source>
</evidence>
<name>A0A9P8ZVD9_9PEZI</name>
<comment type="caution">
    <text evidence="1">The sequence shown here is derived from an EMBL/GenBank/DDBJ whole genome shotgun (WGS) entry which is preliminary data.</text>
</comment>